<dbReference type="VEuPathDB" id="GiardiaDB:DHA2_150581"/>
<evidence type="ECO:0000313" key="3">
    <source>
        <dbReference type="Proteomes" id="UP000018320"/>
    </source>
</evidence>
<feature type="compositionally biased region" description="Basic and acidic residues" evidence="1">
    <location>
        <begin position="412"/>
        <end position="425"/>
    </location>
</feature>
<feature type="compositionally biased region" description="Basic and acidic residues" evidence="1">
    <location>
        <begin position="1403"/>
        <end position="1418"/>
    </location>
</feature>
<dbReference type="VEuPathDB" id="GiardiaDB:GL50803_0017008"/>
<organism evidence="2 3">
    <name type="scientific">Giardia intestinalis</name>
    <name type="common">Giardia lamblia</name>
    <dbReference type="NCBI Taxonomy" id="5741"/>
    <lineage>
        <taxon>Eukaryota</taxon>
        <taxon>Metamonada</taxon>
        <taxon>Diplomonadida</taxon>
        <taxon>Hexamitidae</taxon>
        <taxon>Giardiinae</taxon>
        <taxon>Giardia</taxon>
    </lineage>
</organism>
<protein>
    <submittedName>
        <fullName evidence="2">Uncharacterized protein</fullName>
    </submittedName>
</protein>
<dbReference type="SUPFAM" id="SSF52047">
    <property type="entry name" value="RNI-like"/>
    <property type="match status" value="1"/>
</dbReference>
<feature type="region of interest" description="Disordered" evidence="1">
    <location>
        <begin position="897"/>
        <end position="934"/>
    </location>
</feature>
<feature type="region of interest" description="Disordered" evidence="1">
    <location>
        <begin position="803"/>
        <end position="834"/>
    </location>
</feature>
<reference evidence="2 3" key="2">
    <citation type="journal article" date="2013" name="Genome Biol. Evol.">
        <title>Genome sequencing of Giardia lamblia genotypes A2 and B isolates (DH and GS) and comparative analysis with the genomes of genotypes A1 and E (WB and Pig).</title>
        <authorList>
            <person name="Adam R.D."/>
            <person name="Dahlstrom E.W."/>
            <person name="Martens C.A."/>
            <person name="Bruno D.P."/>
            <person name="Barbian K.D."/>
            <person name="Ricklefs S.M."/>
            <person name="Hernandez M.M."/>
            <person name="Narla N.P."/>
            <person name="Patel R.B."/>
            <person name="Porcella S.F."/>
            <person name="Nash T.E."/>
        </authorList>
    </citation>
    <scope>NUCLEOTIDE SEQUENCE [LARGE SCALE GENOMIC DNA]</scope>
    <source>
        <strain evidence="2 3">DH</strain>
    </source>
</reference>
<feature type="compositionally biased region" description="Polar residues" evidence="1">
    <location>
        <begin position="897"/>
        <end position="918"/>
    </location>
</feature>
<dbReference type="Proteomes" id="UP000018320">
    <property type="component" value="Unassembled WGS sequence"/>
</dbReference>
<name>V6TMV5_GIAIN</name>
<dbReference type="EMBL" id="AHGT01000014">
    <property type="protein sequence ID" value="ESU38300.1"/>
    <property type="molecule type" value="Genomic_DNA"/>
</dbReference>
<evidence type="ECO:0000313" key="2">
    <source>
        <dbReference type="EMBL" id="ESU38300.1"/>
    </source>
</evidence>
<gene>
    <name evidence="2" type="ORF">DHA2_150581</name>
</gene>
<dbReference type="VEuPathDB" id="GiardiaDB:GL50581_1312"/>
<feature type="region of interest" description="Disordered" evidence="1">
    <location>
        <begin position="412"/>
        <end position="455"/>
    </location>
</feature>
<accession>V6TMV5</accession>
<feature type="region of interest" description="Disordered" evidence="1">
    <location>
        <begin position="1393"/>
        <end position="1433"/>
    </location>
</feature>
<reference evidence="3" key="1">
    <citation type="submission" date="2012-02" db="EMBL/GenBank/DDBJ databases">
        <title>Genome sequencing of Giardia lamblia Genotypes A2 and B isolates (DH and GS) and comparative analysis with the genomes of Genotypes A1 and E (WB and Pig).</title>
        <authorList>
            <person name="Adam R."/>
            <person name="Dahlstrom E."/>
            <person name="Martens C."/>
            <person name="Bruno D."/>
            <person name="Barbian K."/>
            <person name="Porcella S.F."/>
            <person name="Nash T."/>
        </authorList>
    </citation>
    <scope>NUCLEOTIDE SEQUENCE</scope>
    <source>
        <strain evidence="3">DH</strain>
    </source>
</reference>
<dbReference type="VEuPathDB" id="GiardiaDB:QR46_4200"/>
<feature type="region of interest" description="Disordered" evidence="1">
    <location>
        <begin position="1453"/>
        <end position="1510"/>
    </location>
</feature>
<feature type="compositionally biased region" description="Polar residues" evidence="1">
    <location>
        <begin position="1422"/>
        <end position="1433"/>
    </location>
</feature>
<feature type="compositionally biased region" description="Polar residues" evidence="1">
    <location>
        <begin position="1462"/>
        <end position="1497"/>
    </location>
</feature>
<feature type="region of interest" description="Disordered" evidence="1">
    <location>
        <begin position="686"/>
        <end position="706"/>
    </location>
</feature>
<feature type="compositionally biased region" description="Basic and acidic residues" evidence="1">
    <location>
        <begin position="1654"/>
        <end position="1675"/>
    </location>
</feature>
<sequence length="1985" mass="222027">MMATRPETSSPAAKFSCMQNRFFGFKKKLSSSQSTELITANMVKIIAKIFFQTTNKVMRFSDQFLARVASQLDLKLLFRFQGLSQRTYEAGYQVTALNNVDLHYPGLNKVLIKYRKVQQASIISLYSAPARPIGVLFYRYWVDLKSLSFTFQRCDIFVNFISTSLIKGKDETESEKSFLALTDLSITIYTTGDSKYCSPLSVFPPVHAAKIRRLVYDCKFETRIPTAFKNFTAIQDLTLYGPSEPNFRLINMPSLRNLRHFIVHKANLYPVEILAILKSNPTIEIFEIYAISLDPPQDDGFSLVTICSDLERKDGTLCDEQDSQYKQTFRKKYRLNPYKTVTNLKSIMISTASQVPLDIVTLVTACSPHLIKLSISNSVFISRHFIKETRFLDILKENFTCHSVLSLACTTDKKQEEEEERERSKCPAALPADKNRSKPKLLQQNDVPPDADLSGIKLVTPTTTTASLSSGQSSMYSGLSSNTDIVKRPPFSSTIKTCCQDARMTTDSMSTPELTSSVVFEQNDMSKDDLKSTSLKNYLPCIVTDALAQIKTDYRNDADLSSEDTIPPSLFKHNVADSSLPSFQIRYSESQPHLVTYSAPYSSISTTTYVDNIPDSTFSFQSSVYSMSAMLHNPSLTIDGYPRKYYDSHLARNRSRLSSATNGIQSTYNDIYNSDQDSTRSCVLVNDEPYSRSPSDDSDNSGTNQELDREQDLDLVSFHHPRNIVSNKNVYSGALPHLSNNSHQITWNFYPFLNPQERMLSHTQSPWHADDPIHKRYPFVGQLSSQKKELPFLSKQLQPPYYFNDPALGRKTSNKDGDRHGGRCSQRPNSVGKCSGTSVRFFTKCQDATAHKQRSNESSQLSPLRPESCARRARMHMRVYSSMNDYSGYGVFTTSSTRTDASLNNSDTASVRSVQSGTHLDASSDEKASSLPPANLDTNFSCSASLPSYKKTCTIPLQTEEEPLNNLGKNLLDGIPNNPLLIATAKESPHANTAPSPPVNSLSLEQPYQPLQINLSKTTNASDSSFEKYVTMVTGVSAKKNKPSSLSQTLSLFGGSLPEDLESNATAKLIPGNTQNAREQQTTEGQIDEGFKPYASTTDLASRETSMIIPHNPGLTNTSTFSVTRNINSLLQNVCIPQDSEEDLDDAEEVMPQLLVSHLRAISTPIVHLHEFEQSTRNALISERVHNTKCFTSHDDAWSYIGKCMEWTEEDKIIAGGFYQQTAWKNAAFMCQRYEKTYMDMARSAGVLDGSTDETSFQPIIKWLHQGIRLKGPKQLKTAYLWSNYHMLSPIYDDCKFTIRDMQNELFQAKMNSQLAAIEPFFNTNISGKPFYQTKTANTGYVEKIILTSNKLRASMTVVANASVSTKERGVDAQGEKAIAGLSLTSLSGSSQSITAPAISDKQANEKIKSIPESESTKPSKKNSSGSRNEQSIGASKLSSLLAVIRNYNKTAGVSPKAAKTQAKNPTLIDSSNPDLIQESSNTKTNPSASSSTGNLDQSKENRKVSEQQNTSQLLDIFRKDIQLIDLHEVHDVYSLPFNKNLVAEPDKMLYFDMRINPCVDQIIGQIITHDMLEQDKKEHVQKVGDSFDGFSQTKNNTLFCNILLISTLSRCITRIHMPSIHLSVDDIILMATRFKNLRSLEIGSLPTPTSDFRDALSVRDTTDDGLEQRPRAKSDGGAPALDGAQNSSVEATMGFMVPASFSRTIISFPSMTELFLRNGYMVDILLILQLFPNLKCLQLENCILLNTVTNEMAFCSTNEFRKQFVLEELTVIGSLKTDRMTLRNIMLLLRDTLTTVYLNRTRIPLHNIWRNNVVYMPRLRHVTLQSAIYDETTEMDEYIARYPKMANYGRCSLSLLDLLAVIACYPNLETLSFSQLHTFDYGGVHEAVSSAIILRILDHLSEADGTYCLKRLRTLSLRGASEGDVDVFILTMAKVCDMKSLTRVSLELLFWNGDILKPASLQESKLFSDGCSISIVLDQTKETQ</sequence>
<proteinExistence type="predicted"/>
<feature type="region of interest" description="Disordered" evidence="1">
    <location>
        <begin position="1654"/>
        <end position="1684"/>
    </location>
</feature>
<evidence type="ECO:0000256" key="1">
    <source>
        <dbReference type="SAM" id="MobiDB-lite"/>
    </source>
</evidence>
<comment type="caution">
    <text evidence="2">The sequence shown here is derived from an EMBL/GenBank/DDBJ whole genome shotgun (WGS) entry which is preliminary data.</text>
</comment>